<comment type="caution">
    <text evidence="2">The sequence shown here is derived from an EMBL/GenBank/DDBJ whole genome shotgun (WGS) entry which is preliminary data.</text>
</comment>
<sequence>MLNAVEQALDGERRPSDQRRDDQQSQEWETMARAWLCAFPEAKAVSVSQVEAWIDSNHSSLPAGLQSMPRSDLIDKFLSIQNYMRMPSQPEKEFSQVDNHPARFQRTDQWIPVYSWLESLDTDEVVKSKDISDWLNENPTVKEDLCARHSRYHLMHYIKKCHLKILRRKERKVGLQPSNRESVLKVQKDVVTKQPATLPSNPLSNLPKDSDLYVAKKNEALRKYKILLELEKKLSPMFSR</sequence>
<name>A0AAV5JMX0_9ROSI</name>
<evidence type="ECO:0000256" key="1">
    <source>
        <dbReference type="SAM" id="MobiDB-lite"/>
    </source>
</evidence>
<feature type="region of interest" description="Disordered" evidence="1">
    <location>
        <begin position="1"/>
        <end position="27"/>
    </location>
</feature>
<protein>
    <submittedName>
        <fullName evidence="2">Uncharacterized protein</fullName>
    </submittedName>
</protein>
<keyword evidence="3" id="KW-1185">Reference proteome</keyword>
<evidence type="ECO:0000313" key="2">
    <source>
        <dbReference type="EMBL" id="GKV13786.1"/>
    </source>
</evidence>
<dbReference type="EMBL" id="BPVZ01000039">
    <property type="protein sequence ID" value="GKV13786.1"/>
    <property type="molecule type" value="Genomic_DNA"/>
</dbReference>
<evidence type="ECO:0000313" key="3">
    <source>
        <dbReference type="Proteomes" id="UP001054252"/>
    </source>
</evidence>
<feature type="compositionally biased region" description="Basic and acidic residues" evidence="1">
    <location>
        <begin position="10"/>
        <end position="23"/>
    </location>
</feature>
<dbReference type="Proteomes" id="UP001054252">
    <property type="component" value="Unassembled WGS sequence"/>
</dbReference>
<dbReference type="AlphaFoldDB" id="A0AAV5JMX0"/>
<accession>A0AAV5JMX0</accession>
<reference evidence="2 3" key="1">
    <citation type="journal article" date="2021" name="Commun. Biol.">
        <title>The genome of Shorea leprosula (Dipterocarpaceae) highlights the ecological relevance of drought in aseasonal tropical rainforests.</title>
        <authorList>
            <person name="Ng K.K.S."/>
            <person name="Kobayashi M.J."/>
            <person name="Fawcett J.A."/>
            <person name="Hatakeyama M."/>
            <person name="Paape T."/>
            <person name="Ng C.H."/>
            <person name="Ang C.C."/>
            <person name="Tnah L.H."/>
            <person name="Lee C.T."/>
            <person name="Nishiyama T."/>
            <person name="Sese J."/>
            <person name="O'Brien M.J."/>
            <person name="Copetti D."/>
            <person name="Mohd Noor M.I."/>
            <person name="Ong R.C."/>
            <person name="Putra M."/>
            <person name="Sireger I.Z."/>
            <person name="Indrioko S."/>
            <person name="Kosugi Y."/>
            <person name="Izuno A."/>
            <person name="Isagi Y."/>
            <person name="Lee S.L."/>
            <person name="Shimizu K.K."/>
        </authorList>
    </citation>
    <scope>NUCLEOTIDE SEQUENCE [LARGE SCALE GENOMIC DNA]</scope>
    <source>
        <strain evidence="2">214</strain>
    </source>
</reference>
<proteinExistence type="predicted"/>
<organism evidence="2 3">
    <name type="scientific">Rubroshorea leprosula</name>
    <dbReference type="NCBI Taxonomy" id="152421"/>
    <lineage>
        <taxon>Eukaryota</taxon>
        <taxon>Viridiplantae</taxon>
        <taxon>Streptophyta</taxon>
        <taxon>Embryophyta</taxon>
        <taxon>Tracheophyta</taxon>
        <taxon>Spermatophyta</taxon>
        <taxon>Magnoliopsida</taxon>
        <taxon>eudicotyledons</taxon>
        <taxon>Gunneridae</taxon>
        <taxon>Pentapetalae</taxon>
        <taxon>rosids</taxon>
        <taxon>malvids</taxon>
        <taxon>Malvales</taxon>
        <taxon>Dipterocarpaceae</taxon>
        <taxon>Rubroshorea</taxon>
    </lineage>
</organism>
<gene>
    <name evidence="2" type="ORF">SLEP1_g24763</name>
</gene>